<dbReference type="Proteomes" id="UP000616769">
    <property type="component" value="Unassembled WGS sequence"/>
</dbReference>
<name>A0A131ZZ70_SARSC</name>
<gene>
    <name evidence="1" type="ORF">QR98_0024230</name>
</gene>
<protein>
    <submittedName>
        <fullName evidence="1">Uncharacterized protein</fullName>
    </submittedName>
</protein>
<sequence length="62" mass="7145">MKWVPSGNEIVLKLFAVGFVIAMVMVMKINYNQVVDVSTIYSIVIYKIYTRIELYLNEDNGP</sequence>
<proteinExistence type="predicted"/>
<dbReference type="VEuPathDB" id="VectorBase:SSCA000905"/>
<evidence type="ECO:0000313" key="1">
    <source>
        <dbReference type="EMBL" id="KPM03984.1"/>
    </source>
</evidence>
<accession>A0A131ZZ70</accession>
<comment type="caution">
    <text evidence="1">The sequence shown here is derived from an EMBL/GenBank/DDBJ whole genome shotgun (WGS) entry which is preliminary data.</text>
</comment>
<evidence type="ECO:0000313" key="2">
    <source>
        <dbReference type="Proteomes" id="UP000616769"/>
    </source>
</evidence>
<organism evidence="1 2">
    <name type="scientific">Sarcoptes scabiei</name>
    <name type="common">Itch mite</name>
    <name type="synonym">Acarus scabiei</name>
    <dbReference type="NCBI Taxonomy" id="52283"/>
    <lineage>
        <taxon>Eukaryota</taxon>
        <taxon>Metazoa</taxon>
        <taxon>Ecdysozoa</taxon>
        <taxon>Arthropoda</taxon>
        <taxon>Chelicerata</taxon>
        <taxon>Arachnida</taxon>
        <taxon>Acari</taxon>
        <taxon>Acariformes</taxon>
        <taxon>Sarcoptiformes</taxon>
        <taxon>Astigmata</taxon>
        <taxon>Psoroptidia</taxon>
        <taxon>Sarcoptoidea</taxon>
        <taxon>Sarcoptidae</taxon>
        <taxon>Sarcoptinae</taxon>
        <taxon>Sarcoptes</taxon>
    </lineage>
</organism>
<dbReference type="EMBL" id="JXLN01006907">
    <property type="protein sequence ID" value="KPM03984.1"/>
    <property type="molecule type" value="Genomic_DNA"/>
</dbReference>
<reference evidence="1 2" key="1">
    <citation type="journal article" date="2015" name="Parasit. Vectors">
        <title>Draft genome of the scabies mite.</title>
        <authorList>
            <person name="Rider S.D.Jr."/>
            <person name="Morgan M.S."/>
            <person name="Arlian L.G."/>
        </authorList>
    </citation>
    <scope>NUCLEOTIDE SEQUENCE [LARGE SCALE GENOMIC DNA]</scope>
    <source>
        <strain evidence="1">Arlian Lab</strain>
    </source>
</reference>
<dbReference type="AlphaFoldDB" id="A0A131ZZ70"/>